<evidence type="ECO:0000313" key="2">
    <source>
        <dbReference type="Proteomes" id="UP001163321"/>
    </source>
</evidence>
<accession>A0ACC0VWH7</accession>
<organism evidence="1 2">
    <name type="scientific">Peronosclerospora sorghi</name>
    <dbReference type="NCBI Taxonomy" id="230839"/>
    <lineage>
        <taxon>Eukaryota</taxon>
        <taxon>Sar</taxon>
        <taxon>Stramenopiles</taxon>
        <taxon>Oomycota</taxon>
        <taxon>Peronosporomycetes</taxon>
        <taxon>Peronosporales</taxon>
        <taxon>Peronosporaceae</taxon>
        <taxon>Peronosclerospora</taxon>
    </lineage>
</organism>
<dbReference type="Proteomes" id="UP001163321">
    <property type="component" value="Chromosome 6"/>
</dbReference>
<comment type="caution">
    <text evidence="1">The sequence shown here is derived from an EMBL/GenBank/DDBJ whole genome shotgun (WGS) entry which is preliminary data.</text>
</comment>
<name>A0ACC0VWH7_9STRA</name>
<dbReference type="EMBL" id="CM047585">
    <property type="protein sequence ID" value="KAI9910111.1"/>
    <property type="molecule type" value="Genomic_DNA"/>
</dbReference>
<reference evidence="1 2" key="1">
    <citation type="journal article" date="2022" name="bioRxiv">
        <title>The genome of the oomycete Peronosclerospora sorghi, a cosmopolitan pathogen of maize and sorghum, is inflated with dispersed pseudogenes.</title>
        <authorList>
            <person name="Fletcher K."/>
            <person name="Martin F."/>
            <person name="Isakeit T."/>
            <person name="Cavanaugh K."/>
            <person name="Magill C."/>
            <person name="Michelmore R."/>
        </authorList>
    </citation>
    <scope>NUCLEOTIDE SEQUENCE [LARGE SCALE GENOMIC DNA]</scope>
    <source>
        <strain evidence="1">P6</strain>
    </source>
</reference>
<sequence length="79" mass="9206">MKIERVSYEYRKEFRVIELTPIQRRCKNLVELLKTILSLKTHPLRPQSGRWYCGIPPTIARFVSLSGNVFNIVVMAQAT</sequence>
<evidence type="ECO:0000313" key="1">
    <source>
        <dbReference type="EMBL" id="KAI9910111.1"/>
    </source>
</evidence>
<protein>
    <submittedName>
        <fullName evidence="1">Uncharacterized protein</fullName>
    </submittedName>
</protein>
<proteinExistence type="predicted"/>
<gene>
    <name evidence="1" type="ORF">PsorP6_009974</name>
</gene>
<keyword evidence="2" id="KW-1185">Reference proteome</keyword>